<keyword evidence="3" id="KW-1185">Reference proteome</keyword>
<evidence type="ECO:0000256" key="1">
    <source>
        <dbReference type="SAM" id="SignalP"/>
    </source>
</evidence>
<gene>
    <name evidence="2" type="ORF">PIBRA_LOCUS12683</name>
</gene>
<comment type="caution">
    <text evidence="2">The sequence shown here is derived from an EMBL/GenBank/DDBJ whole genome shotgun (WGS) entry which is preliminary data.</text>
</comment>
<evidence type="ECO:0000313" key="3">
    <source>
        <dbReference type="Proteomes" id="UP001152562"/>
    </source>
</evidence>
<sequence>MNPCPDGKFIIIIGVLFPISLCQEYDDLGDMTPRPIPPEFDFGPEAKINKTELEEDIEECMEEYVDCVKTDRKREICAMNDHQKKKKFHSLCLMEYENCKIKDGDAHWRYYMDDNC</sequence>
<dbReference type="EMBL" id="CALOZG010000085">
    <property type="protein sequence ID" value="CAH4036943.1"/>
    <property type="molecule type" value="Genomic_DNA"/>
</dbReference>
<dbReference type="AlphaFoldDB" id="A0A9P0TVJ9"/>
<evidence type="ECO:0000313" key="2">
    <source>
        <dbReference type="EMBL" id="CAH4036943.1"/>
    </source>
</evidence>
<dbReference type="Proteomes" id="UP001152562">
    <property type="component" value="Unassembled WGS sequence"/>
</dbReference>
<dbReference type="OrthoDB" id="7482111at2759"/>
<feature type="chain" id="PRO_5040204734" description="Kazal-like domain-containing protein" evidence="1">
    <location>
        <begin position="23"/>
        <end position="116"/>
    </location>
</feature>
<protein>
    <recommendedName>
        <fullName evidence="4">Kazal-like domain-containing protein</fullName>
    </recommendedName>
</protein>
<keyword evidence="1" id="KW-0732">Signal</keyword>
<feature type="signal peptide" evidence="1">
    <location>
        <begin position="1"/>
        <end position="22"/>
    </location>
</feature>
<name>A0A9P0TVJ9_PIEBR</name>
<reference evidence="2" key="1">
    <citation type="submission" date="2022-05" db="EMBL/GenBank/DDBJ databases">
        <authorList>
            <person name="Okamura Y."/>
        </authorList>
    </citation>
    <scope>NUCLEOTIDE SEQUENCE</scope>
</reference>
<proteinExistence type="predicted"/>
<evidence type="ECO:0008006" key="4">
    <source>
        <dbReference type="Google" id="ProtNLM"/>
    </source>
</evidence>
<organism evidence="2 3">
    <name type="scientific">Pieris brassicae</name>
    <name type="common">White butterfly</name>
    <name type="synonym">Large white butterfly</name>
    <dbReference type="NCBI Taxonomy" id="7116"/>
    <lineage>
        <taxon>Eukaryota</taxon>
        <taxon>Metazoa</taxon>
        <taxon>Ecdysozoa</taxon>
        <taxon>Arthropoda</taxon>
        <taxon>Hexapoda</taxon>
        <taxon>Insecta</taxon>
        <taxon>Pterygota</taxon>
        <taxon>Neoptera</taxon>
        <taxon>Endopterygota</taxon>
        <taxon>Lepidoptera</taxon>
        <taxon>Glossata</taxon>
        <taxon>Ditrysia</taxon>
        <taxon>Papilionoidea</taxon>
        <taxon>Pieridae</taxon>
        <taxon>Pierinae</taxon>
        <taxon>Pieris</taxon>
    </lineage>
</organism>
<accession>A0A9P0TVJ9</accession>